<protein>
    <submittedName>
        <fullName evidence="2">Hydratase</fullName>
    </submittedName>
</protein>
<dbReference type="PANTHER" id="PTHR30143:SF0">
    <property type="entry name" value="2-KETO-4-PENTENOATE HYDRATASE"/>
    <property type="match status" value="1"/>
</dbReference>
<evidence type="ECO:0000256" key="1">
    <source>
        <dbReference type="ARBA" id="ARBA00022797"/>
    </source>
</evidence>
<dbReference type="PANTHER" id="PTHR30143">
    <property type="entry name" value="ACID HYDRATASE"/>
    <property type="match status" value="1"/>
</dbReference>
<sequence>MPTSLFDPNATAAVLLKAWRSGELLNLLPAEVKPETLKQGYDAQDELFKLAGGTQAGWKLGVGSPAAMRAAKLSRPLVGQLERARLHGTGIHLQLPADTPVTIECEIAFVLDRDLPPVMGRTVNPEDIRSTCVTFEVVRSRFTDRKTVGWPSFAADNVGFEALVVGKSICEGIDLHAMRELAETAVVNLDGVPRAKGLFGDTATDPLSSLAALYQHAAERGVTLRAGHLVSTGAMCEPFDIKGPGHVLSVSYFNKELTFSL</sequence>
<dbReference type="SUPFAM" id="SSF56529">
    <property type="entry name" value="FAH"/>
    <property type="match status" value="1"/>
</dbReference>
<evidence type="ECO:0000313" key="3">
    <source>
        <dbReference type="Proteomes" id="UP001059607"/>
    </source>
</evidence>
<proteinExistence type="predicted"/>
<dbReference type="EMBL" id="CP101125">
    <property type="protein sequence ID" value="UTO17611.1"/>
    <property type="molecule type" value="Genomic_DNA"/>
</dbReference>
<dbReference type="Proteomes" id="UP001059607">
    <property type="component" value="Chromosome"/>
</dbReference>
<dbReference type="InterPro" id="IPR036663">
    <property type="entry name" value="Fumarylacetoacetase_C_sf"/>
</dbReference>
<name>A0ABY5EPG0_9PSED</name>
<dbReference type="Gene3D" id="3.90.850.10">
    <property type="entry name" value="Fumarylacetoacetase-like, C-terminal domain"/>
    <property type="match status" value="1"/>
</dbReference>
<keyword evidence="3" id="KW-1185">Reference proteome</keyword>
<dbReference type="InterPro" id="IPR050772">
    <property type="entry name" value="Hydratase-Decarb/MhpD_sf"/>
</dbReference>
<evidence type="ECO:0000313" key="2">
    <source>
        <dbReference type="EMBL" id="UTO17611.1"/>
    </source>
</evidence>
<organism evidence="2 3">
    <name type="scientific">Pseudomonas nunensis</name>
    <dbReference type="NCBI Taxonomy" id="2961896"/>
    <lineage>
        <taxon>Bacteria</taxon>
        <taxon>Pseudomonadati</taxon>
        <taxon>Pseudomonadota</taxon>
        <taxon>Gammaproteobacteria</taxon>
        <taxon>Pseudomonadales</taxon>
        <taxon>Pseudomonadaceae</taxon>
        <taxon>Pseudomonas</taxon>
    </lineage>
</organism>
<accession>A0ABY5EPG0</accession>
<gene>
    <name evidence="2" type="ORF">NK667_15050</name>
</gene>
<keyword evidence="1" id="KW-0058">Aromatic hydrocarbons catabolism</keyword>
<reference evidence="2" key="1">
    <citation type="submission" date="2022-07" db="EMBL/GenBank/DDBJ databases">
        <title>Pseudomonas nunamit sp. nov. an antifungal species isolated from Greenland.</title>
        <authorList>
            <person name="Ntana F."/>
            <person name="Hennessy R.C."/>
            <person name="Zervas A."/>
            <person name="Stougaard P."/>
        </authorList>
    </citation>
    <scope>NUCLEOTIDE SEQUENCE</scope>
    <source>
        <strain evidence="2">In5</strain>
    </source>
</reference>
<dbReference type="RefSeq" id="WP_054615277.1">
    <property type="nucleotide sequence ID" value="NZ_CP101125.1"/>
</dbReference>